<feature type="region of interest" description="Disordered" evidence="1">
    <location>
        <begin position="80"/>
        <end position="135"/>
    </location>
</feature>
<feature type="compositionally biased region" description="Polar residues" evidence="1">
    <location>
        <begin position="122"/>
        <end position="135"/>
    </location>
</feature>
<evidence type="ECO:0000313" key="3">
    <source>
        <dbReference type="Proteomes" id="UP000326924"/>
    </source>
</evidence>
<comment type="caution">
    <text evidence="2">The sequence shown here is derived from an EMBL/GenBank/DDBJ whole genome shotgun (WGS) entry which is preliminary data.</text>
</comment>
<name>A0A5J5EM64_9PEZI</name>
<evidence type="ECO:0000256" key="1">
    <source>
        <dbReference type="SAM" id="MobiDB-lite"/>
    </source>
</evidence>
<protein>
    <submittedName>
        <fullName evidence="2">Uncharacterized protein</fullName>
    </submittedName>
</protein>
<dbReference type="Proteomes" id="UP000326924">
    <property type="component" value="Unassembled WGS sequence"/>
</dbReference>
<keyword evidence="3" id="KW-1185">Reference proteome</keyword>
<organism evidence="2 3">
    <name type="scientific">Sphaerosporella brunnea</name>
    <dbReference type="NCBI Taxonomy" id="1250544"/>
    <lineage>
        <taxon>Eukaryota</taxon>
        <taxon>Fungi</taxon>
        <taxon>Dikarya</taxon>
        <taxon>Ascomycota</taxon>
        <taxon>Pezizomycotina</taxon>
        <taxon>Pezizomycetes</taxon>
        <taxon>Pezizales</taxon>
        <taxon>Pyronemataceae</taxon>
        <taxon>Sphaerosporella</taxon>
    </lineage>
</organism>
<dbReference type="InParanoid" id="A0A5J5EM64"/>
<dbReference type="AlphaFoldDB" id="A0A5J5EM64"/>
<gene>
    <name evidence="2" type="ORF">FN846DRAFT_893168</name>
</gene>
<reference evidence="2 3" key="1">
    <citation type="submission" date="2019-09" db="EMBL/GenBank/DDBJ databases">
        <title>Draft genome of the ectomycorrhizal ascomycete Sphaerosporella brunnea.</title>
        <authorList>
            <consortium name="DOE Joint Genome Institute"/>
            <person name="Benucci G.M."/>
            <person name="Marozzi G."/>
            <person name="Antonielli L."/>
            <person name="Sanchez S."/>
            <person name="Marco P."/>
            <person name="Wang X."/>
            <person name="Falini L.B."/>
            <person name="Barry K."/>
            <person name="Haridas S."/>
            <person name="Lipzen A."/>
            <person name="Labutti K."/>
            <person name="Grigoriev I.V."/>
            <person name="Murat C."/>
            <person name="Martin F."/>
            <person name="Albertini E."/>
            <person name="Donnini D."/>
            <person name="Bonito G."/>
        </authorList>
    </citation>
    <scope>NUCLEOTIDE SEQUENCE [LARGE SCALE GENOMIC DNA]</scope>
    <source>
        <strain evidence="2 3">Sb_GMNB300</strain>
    </source>
</reference>
<evidence type="ECO:0000313" key="2">
    <source>
        <dbReference type="EMBL" id="KAA8897058.1"/>
    </source>
</evidence>
<feature type="compositionally biased region" description="Acidic residues" evidence="1">
    <location>
        <begin position="109"/>
        <end position="121"/>
    </location>
</feature>
<proteinExistence type="predicted"/>
<dbReference type="EMBL" id="VXIS01000204">
    <property type="protein sequence ID" value="KAA8897058.1"/>
    <property type="molecule type" value="Genomic_DNA"/>
</dbReference>
<sequence>MPLSKHGDLCLYQGQTRAGARPYELSPKQAACRLPGPPSSVQTIKAIRYYDNWMSLGCAGRHCRVAFHRECAGWSPSEAQADAARKALGDDADNDDQAAEVESESKVDEVEDEKDSEEEQNAADQNVEITDATITPRSGPTYIMHSCFGFYGFLFGSIRLRQ</sequence>
<feature type="compositionally biased region" description="Acidic residues" evidence="1">
    <location>
        <begin position="90"/>
        <end position="102"/>
    </location>
</feature>
<accession>A0A5J5EM64</accession>